<reference evidence="7 8" key="1">
    <citation type="submission" date="2012-02" db="EMBL/GenBank/DDBJ databases">
        <title>Complete sequence of chromosome of Singulisphaera acidiphila DSM 18658.</title>
        <authorList>
            <consortium name="US DOE Joint Genome Institute (JGI-PGF)"/>
            <person name="Lucas S."/>
            <person name="Copeland A."/>
            <person name="Lapidus A."/>
            <person name="Glavina del Rio T."/>
            <person name="Dalin E."/>
            <person name="Tice H."/>
            <person name="Bruce D."/>
            <person name="Goodwin L."/>
            <person name="Pitluck S."/>
            <person name="Peters L."/>
            <person name="Ovchinnikova G."/>
            <person name="Chertkov O."/>
            <person name="Kyrpides N."/>
            <person name="Mavromatis K."/>
            <person name="Ivanova N."/>
            <person name="Brettin T."/>
            <person name="Detter J.C."/>
            <person name="Han C."/>
            <person name="Larimer F."/>
            <person name="Land M."/>
            <person name="Hauser L."/>
            <person name="Markowitz V."/>
            <person name="Cheng J.-F."/>
            <person name="Hugenholtz P."/>
            <person name="Woyke T."/>
            <person name="Wu D."/>
            <person name="Tindall B."/>
            <person name="Pomrenke H."/>
            <person name="Brambilla E."/>
            <person name="Klenk H.-P."/>
            <person name="Eisen J.A."/>
        </authorList>
    </citation>
    <scope>NUCLEOTIDE SEQUENCE [LARGE SCALE GENOMIC DNA]</scope>
    <source>
        <strain evidence="8">ATCC BAA-1392 / DSM 18658 / VKM B-2454 / MOB10</strain>
    </source>
</reference>
<feature type="DNA-binding region" description="H-T-H motif" evidence="4">
    <location>
        <begin position="27"/>
        <end position="46"/>
    </location>
</feature>
<feature type="region of interest" description="Disordered" evidence="5">
    <location>
        <begin position="198"/>
        <end position="219"/>
    </location>
</feature>
<dbReference type="Pfam" id="PF00440">
    <property type="entry name" value="TetR_N"/>
    <property type="match status" value="1"/>
</dbReference>
<keyword evidence="1" id="KW-0805">Transcription regulation</keyword>
<dbReference type="SUPFAM" id="SSF46689">
    <property type="entry name" value="Homeodomain-like"/>
    <property type="match status" value="1"/>
</dbReference>
<dbReference type="Pfam" id="PF16925">
    <property type="entry name" value="TetR_C_13"/>
    <property type="match status" value="1"/>
</dbReference>
<evidence type="ECO:0000259" key="6">
    <source>
        <dbReference type="PROSITE" id="PS50977"/>
    </source>
</evidence>
<evidence type="ECO:0000313" key="7">
    <source>
        <dbReference type="EMBL" id="AGA25008.1"/>
    </source>
</evidence>
<accession>L0D856</accession>
<feature type="domain" description="HTH tetR-type" evidence="6">
    <location>
        <begin position="4"/>
        <end position="64"/>
    </location>
</feature>
<evidence type="ECO:0000256" key="5">
    <source>
        <dbReference type="SAM" id="MobiDB-lite"/>
    </source>
</evidence>
<dbReference type="RefSeq" id="WP_015244193.1">
    <property type="nucleotide sequence ID" value="NC_019892.1"/>
</dbReference>
<dbReference type="STRING" id="886293.Sinac_0584"/>
<evidence type="ECO:0000256" key="2">
    <source>
        <dbReference type="ARBA" id="ARBA00023125"/>
    </source>
</evidence>
<dbReference type="PANTHER" id="PTHR47506:SF6">
    <property type="entry name" value="HTH-TYPE TRANSCRIPTIONAL REPRESSOR NEMR"/>
    <property type="match status" value="1"/>
</dbReference>
<dbReference type="OrthoDB" id="9814703at2"/>
<evidence type="ECO:0000256" key="3">
    <source>
        <dbReference type="ARBA" id="ARBA00023163"/>
    </source>
</evidence>
<keyword evidence="2 4" id="KW-0238">DNA-binding</keyword>
<dbReference type="InterPro" id="IPR009057">
    <property type="entry name" value="Homeodomain-like_sf"/>
</dbReference>
<dbReference type="KEGG" id="saci:Sinac_0584"/>
<protein>
    <submittedName>
        <fullName evidence="7">Transcriptional regulator</fullName>
    </submittedName>
</protein>
<proteinExistence type="predicted"/>
<evidence type="ECO:0000256" key="4">
    <source>
        <dbReference type="PROSITE-ProRule" id="PRU00335"/>
    </source>
</evidence>
<name>L0D856_SINAD</name>
<dbReference type="PANTHER" id="PTHR47506">
    <property type="entry name" value="TRANSCRIPTIONAL REGULATORY PROTEIN"/>
    <property type="match status" value="1"/>
</dbReference>
<dbReference type="HOGENOM" id="CLU_069356_28_1_0"/>
<organism evidence="7 8">
    <name type="scientific">Singulisphaera acidiphila (strain ATCC BAA-1392 / DSM 18658 / VKM B-2454 / MOB10)</name>
    <dbReference type="NCBI Taxonomy" id="886293"/>
    <lineage>
        <taxon>Bacteria</taxon>
        <taxon>Pseudomonadati</taxon>
        <taxon>Planctomycetota</taxon>
        <taxon>Planctomycetia</taxon>
        <taxon>Isosphaerales</taxon>
        <taxon>Isosphaeraceae</taxon>
        <taxon>Singulisphaera</taxon>
    </lineage>
</organism>
<dbReference type="PROSITE" id="PS50977">
    <property type="entry name" value="HTH_TETR_2"/>
    <property type="match status" value="1"/>
</dbReference>
<dbReference type="Gene3D" id="1.10.357.10">
    <property type="entry name" value="Tetracycline Repressor, domain 2"/>
    <property type="match status" value="1"/>
</dbReference>
<keyword evidence="8" id="KW-1185">Reference proteome</keyword>
<evidence type="ECO:0000256" key="1">
    <source>
        <dbReference type="ARBA" id="ARBA00023015"/>
    </source>
</evidence>
<dbReference type="AlphaFoldDB" id="L0D856"/>
<dbReference type="Proteomes" id="UP000010798">
    <property type="component" value="Chromosome"/>
</dbReference>
<dbReference type="eggNOG" id="COG1309">
    <property type="taxonomic scope" value="Bacteria"/>
</dbReference>
<dbReference type="GO" id="GO:0003677">
    <property type="term" value="F:DNA binding"/>
    <property type="evidence" value="ECO:0007669"/>
    <property type="project" value="UniProtKB-UniRule"/>
</dbReference>
<gene>
    <name evidence="7" type="ordered locus">Sinac_0584</name>
</gene>
<sequence length="219" mass="24513">MPKPSHREKLLVAGFEVVLERGYCGASVRDIVQAAGAPQGSFTNHFASKDAFCLELLNRYFAMVEENIRLTLRNDAAAPLARLEEWFDILLHFLKKAEMRNGCLIGNFSAEAGEHSEPIRQRLREIYDEIHRSVAYCLEAAVQAGELHASADCDALAHFLYAALQGAILQGKVEHSAVPLERFKKTLFAMVLRPDDCVPSGPRGRGQLRRRTPRESNRP</sequence>
<dbReference type="InterPro" id="IPR036271">
    <property type="entry name" value="Tet_transcr_reg_TetR-rel_C_sf"/>
</dbReference>
<evidence type="ECO:0000313" key="8">
    <source>
        <dbReference type="Proteomes" id="UP000010798"/>
    </source>
</evidence>
<dbReference type="InterPro" id="IPR001647">
    <property type="entry name" value="HTH_TetR"/>
</dbReference>
<dbReference type="InterPro" id="IPR011075">
    <property type="entry name" value="TetR_C"/>
</dbReference>
<keyword evidence="3" id="KW-0804">Transcription</keyword>
<dbReference type="EMBL" id="CP003364">
    <property type="protein sequence ID" value="AGA25008.1"/>
    <property type="molecule type" value="Genomic_DNA"/>
</dbReference>
<dbReference type="SUPFAM" id="SSF48498">
    <property type="entry name" value="Tetracyclin repressor-like, C-terminal domain"/>
    <property type="match status" value="1"/>
</dbReference>